<evidence type="ECO:0000256" key="4">
    <source>
        <dbReference type="ARBA" id="ARBA00023012"/>
    </source>
</evidence>
<dbReference type="SMART" id="SM00448">
    <property type="entry name" value="REC"/>
    <property type="match status" value="1"/>
</dbReference>
<dbReference type="Pfam" id="PF00072">
    <property type="entry name" value="Response_reg"/>
    <property type="match status" value="1"/>
</dbReference>
<dbReference type="eggNOG" id="COG0745">
    <property type="taxonomic scope" value="Bacteria"/>
</dbReference>
<dbReference type="EMBL" id="JMIR01000002">
    <property type="protein sequence ID" value="KEO84976.1"/>
    <property type="molecule type" value="Genomic_DNA"/>
</dbReference>
<accession>A0A074LS50</accession>
<dbReference type="SMART" id="SM00862">
    <property type="entry name" value="Trans_reg_C"/>
    <property type="match status" value="1"/>
</dbReference>
<evidence type="ECO:0000256" key="7">
    <source>
        <dbReference type="ARBA" id="ARBA00023163"/>
    </source>
</evidence>
<proteinExistence type="predicted"/>
<dbReference type="InterPro" id="IPR001867">
    <property type="entry name" value="OmpR/PhoB-type_DNA-bd"/>
</dbReference>
<dbReference type="GO" id="GO:0032993">
    <property type="term" value="C:protein-DNA complex"/>
    <property type="evidence" value="ECO:0007669"/>
    <property type="project" value="TreeGrafter"/>
</dbReference>
<evidence type="ECO:0000256" key="9">
    <source>
        <dbReference type="PROSITE-ProRule" id="PRU00169"/>
    </source>
</evidence>
<dbReference type="InterPro" id="IPR011006">
    <property type="entry name" value="CheY-like_superfamily"/>
</dbReference>
<dbReference type="FunFam" id="3.40.50.2300:FF:000052">
    <property type="entry name" value="DNA-binding response regulator YycF"/>
    <property type="match status" value="1"/>
</dbReference>
<feature type="compositionally biased region" description="Basic residues" evidence="11">
    <location>
        <begin position="90"/>
        <end position="106"/>
    </location>
</feature>
<dbReference type="PROSITE" id="PS51755">
    <property type="entry name" value="OMPR_PHOB"/>
    <property type="match status" value="1"/>
</dbReference>
<feature type="domain" description="Response regulatory" evidence="12">
    <location>
        <begin position="158"/>
        <end position="271"/>
    </location>
</feature>
<evidence type="ECO:0000256" key="8">
    <source>
        <dbReference type="ARBA" id="ARBA00035291"/>
    </source>
</evidence>
<evidence type="ECO:0000259" key="13">
    <source>
        <dbReference type="PROSITE" id="PS51755"/>
    </source>
</evidence>
<feature type="domain" description="OmpR/PhoB-type" evidence="13">
    <location>
        <begin position="284"/>
        <end position="383"/>
    </location>
</feature>
<comment type="caution">
    <text evidence="14">The sequence shown here is derived from an EMBL/GenBank/DDBJ whole genome shotgun (WGS) entry which is preliminary data.</text>
</comment>
<keyword evidence="3 9" id="KW-0597">Phosphoprotein</keyword>
<dbReference type="Proteomes" id="UP000027931">
    <property type="component" value="Unassembled WGS sequence"/>
</dbReference>
<dbReference type="InterPro" id="IPR001789">
    <property type="entry name" value="Sig_transdc_resp-reg_receiver"/>
</dbReference>
<reference evidence="14 15" key="1">
    <citation type="journal article" date="2013" name="Int. J. Syst. Evol. Microbiol.">
        <title>Tumebacillus flagellatus sp. nov., an alpha-amylase/pullulanase-producing bacterium isolated from cassava wastewater.</title>
        <authorList>
            <person name="Wang Q."/>
            <person name="Xie N."/>
            <person name="Qin Y."/>
            <person name="Shen N."/>
            <person name="Zhu J."/>
            <person name="Mi H."/>
            <person name="Huang R."/>
        </authorList>
    </citation>
    <scope>NUCLEOTIDE SEQUENCE [LARGE SCALE GENOMIC DNA]</scope>
    <source>
        <strain evidence="14 15">GST4</strain>
    </source>
</reference>
<dbReference type="Gene3D" id="3.40.50.2300">
    <property type="match status" value="1"/>
</dbReference>
<dbReference type="AlphaFoldDB" id="A0A074LS50"/>
<evidence type="ECO:0000256" key="2">
    <source>
        <dbReference type="ARBA" id="ARBA00022490"/>
    </source>
</evidence>
<dbReference type="PANTHER" id="PTHR48111">
    <property type="entry name" value="REGULATOR OF RPOS"/>
    <property type="match status" value="1"/>
</dbReference>
<feature type="DNA-binding region" description="OmpR/PhoB-type" evidence="10">
    <location>
        <begin position="284"/>
        <end position="383"/>
    </location>
</feature>
<dbReference type="GO" id="GO:0006355">
    <property type="term" value="P:regulation of DNA-templated transcription"/>
    <property type="evidence" value="ECO:0007669"/>
    <property type="project" value="InterPro"/>
</dbReference>
<feature type="compositionally biased region" description="Basic and acidic residues" evidence="11">
    <location>
        <begin position="1"/>
        <end position="10"/>
    </location>
</feature>
<evidence type="ECO:0000256" key="10">
    <source>
        <dbReference type="PROSITE-ProRule" id="PRU01091"/>
    </source>
</evidence>
<dbReference type="SUPFAM" id="SSF52172">
    <property type="entry name" value="CheY-like"/>
    <property type="match status" value="1"/>
</dbReference>
<keyword evidence="7" id="KW-0804">Transcription</keyword>
<dbReference type="STRING" id="1157490.EL26_02975"/>
<dbReference type="CDD" id="cd00383">
    <property type="entry name" value="trans_reg_C"/>
    <property type="match status" value="1"/>
</dbReference>
<dbReference type="Gene3D" id="6.10.250.690">
    <property type="match status" value="1"/>
</dbReference>
<keyword evidence="6 10" id="KW-0238">DNA-binding</keyword>
<dbReference type="InterPro" id="IPR036388">
    <property type="entry name" value="WH-like_DNA-bd_sf"/>
</dbReference>
<evidence type="ECO:0000313" key="15">
    <source>
        <dbReference type="Proteomes" id="UP000027931"/>
    </source>
</evidence>
<gene>
    <name evidence="14" type="ORF">EL26_02975</name>
</gene>
<dbReference type="FunFam" id="1.10.10.10:FF:000089">
    <property type="entry name" value="Alkaline phosphatase synthesis response regulator"/>
    <property type="match status" value="1"/>
</dbReference>
<dbReference type="Pfam" id="PF00486">
    <property type="entry name" value="Trans_reg_C"/>
    <property type="match status" value="1"/>
</dbReference>
<dbReference type="GO" id="GO:0000156">
    <property type="term" value="F:phosphorelay response regulator activity"/>
    <property type="evidence" value="ECO:0007669"/>
    <property type="project" value="TreeGrafter"/>
</dbReference>
<keyword evidence="15" id="KW-1185">Reference proteome</keyword>
<keyword evidence="4" id="KW-0902">Two-component regulatory system</keyword>
<keyword evidence="2" id="KW-0963">Cytoplasm</keyword>
<name>A0A074LS50_9BACL</name>
<organism evidence="14 15">
    <name type="scientific">Tumebacillus flagellatus</name>
    <dbReference type="NCBI Taxonomy" id="1157490"/>
    <lineage>
        <taxon>Bacteria</taxon>
        <taxon>Bacillati</taxon>
        <taxon>Bacillota</taxon>
        <taxon>Bacilli</taxon>
        <taxon>Bacillales</taxon>
        <taxon>Alicyclobacillaceae</taxon>
        <taxon>Tumebacillus</taxon>
    </lineage>
</organism>
<keyword evidence="5" id="KW-0805">Transcription regulation</keyword>
<evidence type="ECO:0000259" key="12">
    <source>
        <dbReference type="PROSITE" id="PS50110"/>
    </source>
</evidence>
<dbReference type="InterPro" id="IPR039420">
    <property type="entry name" value="WalR-like"/>
</dbReference>
<dbReference type="PROSITE" id="PS50110">
    <property type="entry name" value="RESPONSE_REGULATORY"/>
    <property type="match status" value="1"/>
</dbReference>
<evidence type="ECO:0000256" key="3">
    <source>
        <dbReference type="ARBA" id="ARBA00022553"/>
    </source>
</evidence>
<evidence type="ECO:0000313" key="14">
    <source>
        <dbReference type="EMBL" id="KEO84976.1"/>
    </source>
</evidence>
<sequence length="383" mass="45102">MHPDRKETRPKPGAKPDQPDEIAGRFLQVQHQSVRHDEAENPQPQTSHRRLMPRQFRAERETEHHHQRVDHAVDGKQRKRRVQLPDKHVEKKPRHRRAERKKRHHQQIQTRFPLHTKPPLFRNPKSFSIPLSYCNSSRRRRPNMLQWRLEVTPNMDYKILVVDDELPIADILKFSLEKEGYEVVLAHDGQEAVDRASAESPDLILLDIMLPKKDGFAVCQEIRTFSTVPIIMLTARDTEIDKVLGLEIGADDYVTKPFSNRELMARVKANLRRQQPETVRSEQKPKWTVGDLVIDTGTYEVRKKDANLDLTHREFELLVHLIKHRGTVLTREQLLQEVWGYDYFGDVRTVDVTIRRLREKIEDDPSNPEYILTRRGVGYTLRR</sequence>
<comment type="subcellular location">
    <subcellularLocation>
        <location evidence="1">Cytoplasm</location>
    </subcellularLocation>
</comment>
<protein>
    <recommendedName>
        <fullName evidence="8">Transcriptional regulatory protein WalR</fullName>
    </recommendedName>
</protein>
<dbReference type="InterPro" id="IPR058071">
    <property type="entry name" value="WalR_REC"/>
</dbReference>
<dbReference type="GO" id="GO:0000976">
    <property type="term" value="F:transcription cis-regulatory region binding"/>
    <property type="evidence" value="ECO:0007669"/>
    <property type="project" value="TreeGrafter"/>
</dbReference>
<dbReference type="InterPro" id="IPR047791">
    <property type="entry name" value="WalR"/>
</dbReference>
<feature type="region of interest" description="Disordered" evidence="11">
    <location>
        <begin position="1"/>
        <end position="109"/>
    </location>
</feature>
<dbReference type="Gene3D" id="1.10.10.10">
    <property type="entry name" value="Winged helix-like DNA-binding domain superfamily/Winged helix DNA-binding domain"/>
    <property type="match status" value="1"/>
</dbReference>
<dbReference type="SUPFAM" id="SSF46894">
    <property type="entry name" value="C-terminal effector domain of the bipartite response regulators"/>
    <property type="match status" value="1"/>
</dbReference>
<dbReference type="PANTHER" id="PTHR48111:SF40">
    <property type="entry name" value="PHOSPHATE REGULON TRANSCRIPTIONAL REGULATORY PROTEIN PHOB"/>
    <property type="match status" value="1"/>
</dbReference>
<dbReference type="CDD" id="cd17614">
    <property type="entry name" value="REC_OmpR_YycF-like"/>
    <property type="match status" value="1"/>
</dbReference>
<dbReference type="InterPro" id="IPR016032">
    <property type="entry name" value="Sig_transdc_resp-reg_C-effctor"/>
</dbReference>
<feature type="modified residue" description="4-aspartylphosphate" evidence="9">
    <location>
        <position position="207"/>
    </location>
</feature>
<evidence type="ECO:0000256" key="5">
    <source>
        <dbReference type="ARBA" id="ARBA00023015"/>
    </source>
</evidence>
<evidence type="ECO:0000256" key="11">
    <source>
        <dbReference type="SAM" id="MobiDB-lite"/>
    </source>
</evidence>
<evidence type="ECO:0000256" key="1">
    <source>
        <dbReference type="ARBA" id="ARBA00004496"/>
    </source>
</evidence>
<evidence type="ECO:0000256" key="6">
    <source>
        <dbReference type="ARBA" id="ARBA00023125"/>
    </source>
</evidence>
<dbReference type="NCBIfam" id="NF040534">
    <property type="entry name" value="resp_reg_YycF"/>
    <property type="match status" value="1"/>
</dbReference>
<feature type="compositionally biased region" description="Basic and acidic residues" evidence="11">
    <location>
        <begin position="56"/>
        <end position="76"/>
    </location>
</feature>
<dbReference type="GO" id="GO:0005829">
    <property type="term" value="C:cytosol"/>
    <property type="evidence" value="ECO:0007669"/>
    <property type="project" value="TreeGrafter"/>
</dbReference>